<organism evidence="1 2">
    <name type="scientific">Euroglyphus maynei</name>
    <name type="common">Mayne's house dust mite</name>
    <dbReference type="NCBI Taxonomy" id="6958"/>
    <lineage>
        <taxon>Eukaryota</taxon>
        <taxon>Metazoa</taxon>
        <taxon>Ecdysozoa</taxon>
        <taxon>Arthropoda</taxon>
        <taxon>Chelicerata</taxon>
        <taxon>Arachnida</taxon>
        <taxon>Acari</taxon>
        <taxon>Acariformes</taxon>
        <taxon>Sarcoptiformes</taxon>
        <taxon>Astigmata</taxon>
        <taxon>Psoroptidia</taxon>
        <taxon>Analgoidea</taxon>
        <taxon>Pyroglyphidae</taxon>
        <taxon>Pyroglyphinae</taxon>
        <taxon>Euroglyphus</taxon>
    </lineage>
</organism>
<gene>
    <name evidence="1" type="ORF">BLA29_011757</name>
</gene>
<name>A0A1Y3AWU6_EURMA</name>
<sequence>MYSRQLNFHPGIYGSGYGMAPSYSHHNPNHMMMISGSRNGQGFVGNPGIGIRQSGETLANVYPQMSYGASTTSSLFGSPYGSLTPPSSTLMMMPATYSSPMSLYGGHRSSSYGSSYLSSPYYG</sequence>
<dbReference type="EMBL" id="MUJZ01053737">
    <property type="protein sequence ID" value="OTF72980.1"/>
    <property type="molecule type" value="Genomic_DNA"/>
</dbReference>
<dbReference type="Proteomes" id="UP000194236">
    <property type="component" value="Unassembled WGS sequence"/>
</dbReference>
<keyword evidence="2" id="KW-1185">Reference proteome</keyword>
<proteinExistence type="predicted"/>
<comment type="caution">
    <text evidence="1">The sequence shown here is derived from an EMBL/GenBank/DDBJ whole genome shotgun (WGS) entry which is preliminary data.</text>
</comment>
<evidence type="ECO:0000313" key="2">
    <source>
        <dbReference type="Proteomes" id="UP000194236"/>
    </source>
</evidence>
<dbReference type="AlphaFoldDB" id="A0A1Y3AWU6"/>
<dbReference type="OrthoDB" id="10485044at2759"/>
<protein>
    <submittedName>
        <fullName evidence="1">Uncharacterized protein</fullName>
    </submittedName>
</protein>
<evidence type="ECO:0000313" key="1">
    <source>
        <dbReference type="EMBL" id="OTF72980.1"/>
    </source>
</evidence>
<accession>A0A1Y3AWU6</accession>
<reference evidence="1 2" key="1">
    <citation type="submission" date="2017-03" db="EMBL/GenBank/DDBJ databases">
        <title>Genome Survey of Euroglyphus maynei.</title>
        <authorList>
            <person name="Arlian L.G."/>
            <person name="Morgan M.S."/>
            <person name="Rider S.D."/>
        </authorList>
    </citation>
    <scope>NUCLEOTIDE SEQUENCE [LARGE SCALE GENOMIC DNA]</scope>
    <source>
        <strain evidence="1">Arlian Lab</strain>
        <tissue evidence="1">Whole body</tissue>
    </source>
</reference>